<accession>R7WGV8</accession>
<proteinExistence type="predicted"/>
<dbReference type="Pfam" id="PF04607">
    <property type="entry name" value="RelA_SpoT"/>
    <property type="match status" value="1"/>
</dbReference>
<dbReference type="SUPFAM" id="SSF81301">
    <property type="entry name" value="Nucleotidyltransferase"/>
    <property type="match status" value="1"/>
</dbReference>
<name>R7WGV8_9NOCA</name>
<dbReference type="EMBL" id="APMY01000133">
    <property type="protein sequence ID" value="EOM74257.1"/>
    <property type="molecule type" value="Genomic_DNA"/>
</dbReference>
<dbReference type="Gene3D" id="1.10.287.860">
    <property type="entry name" value="Nucleotidyltransferase"/>
    <property type="match status" value="1"/>
</dbReference>
<dbReference type="Gene3D" id="3.30.460.10">
    <property type="entry name" value="Beta Polymerase, domain 2"/>
    <property type="match status" value="1"/>
</dbReference>
<dbReference type="RefSeq" id="WP_010840413.1">
    <property type="nucleotide sequence ID" value="NZ_APMY01000133.1"/>
</dbReference>
<evidence type="ECO:0000313" key="3">
    <source>
        <dbReference type="Proteomes" id="UP000013525"/>
    </source>
</evidence>
<dbReference type="CDD" id="cd05399">
    <property type="entry name" value="NT_Rel-Spo_like"/>
    <property type="match status" value="1"/>
</dbReference>
<sequence>MTVDFGPASGADGELDYATLRDDLTRFMMEYEFGARELLTKIEILQEEFTHLHRYSPIEHVEWRVKSPESLLRKIRRRGLPFTLDAVRAGINDVAGIRITCSFISDTYRLAEMITGQSDLRLIEVKDYIAAPKPNGYKSLHLIVEVPVYLTDRVQKVRVELQIRTIAMDFWASLEHKIYYKYDREIPSELLEELTEAAQAAGELDQKMERLHTEVSRLGAEVSPRSPASGAAPIPRELLELLASGRDDDPDMR</sequence>
<gene>
    <name evidence="2" type="ORF">Rrhod_4401</name>
</gene>
<reference evidence="2 3" key="1">
    <citation type="journal article" date="2013" name="Genome Announc.">
        <title>Draft Genome Sequence of Rhodococcus rhodnii Strain LMG5362, a Symbiont of Rhodnius prolixus (Hemiptera, Reduviidae, Triatominae), the Principle Vector of Trypanosoma cruzi.</title>
        <authorList>
            <person name="Pachebat J.A."/>
            <person name="van Keulen G."/>
            <person name="Whitten M.M."/>
            <person name="Girdwood S."/>
            <person name="Del Sol R."/>
            <person name="Dyson P.J."/>
            <person name="Facey P.D."/>
        </authorList>
    </citation>
    <scope>NUCLEOTIDE SEQUENCE [LARGE SCALE GENOMIC DNA]</scope>
    <source>
        <strain evidence="2 3">LMG 5362</strain>
    </source>
</reference>
<dbReference type="GO" id="GO:0015969">
    <property type="term" value="P:guanosine tetraphosphate metabolic process"/>
    <property type="evidence" value="ECO:0007669"/>
    <property type="project" value="InterPro"/>
</dbReference>
<dbReference type="eggNOG" id="COG2357">
    <property type="taxonomic scope" value="Bacteria"/>
</dbReference>
<dbReference type="PANTHER" id="PTHR47837:SF2">
    <property type="entry name" value="GTP PYROPHOSPHOKINASE YWAC"/>
    <property type="match status" value="1"/>
</dbReference>
<dbReference type="InterPro" id="IPR043519">
    <property type="entry name" value="NT_sf"/>
</dbReference>
<organism evidence="2 3">
    <name type="scientific">Rhodococcus rhodnii LMG 5362</name>
    <dbReference type="NCBI Taxonomy" id="1273125"/>
    <lineage>
        <taxon>Bacteria</taxon>
        <taxon>Bacillati</taxon>
        <taxon>Actinomycetota</taxon>
        <taxon>Actinomycetes</taxon>
        <taxon>Mycobacteriales</taxon>
        <taxon>Nocardiaceae</taxon>
        <taxon>Rhodococcus</taxon>
    </lineage>
</organism>
<protein>
    <submittedName>
        <fullName evidence="2">PpGpp synthetase</fullName>
    </submittedName>
</protein>
<dbReference type="AlphaFoldDB" id="R7WGV8"/>
<dbReference type="SMART" id="SM00954">
    <property type="entry name" value="RelA_SpoT"/>
    <property type="match status" value="1"/>
</dbReference>
<dbReference type="InterPro" id="IPR007685">
    <property type="entry name" value="RelA_SpoT"/>
</dbReference>
<dbReference type="InterPro" id="IPR052366">
    <property type="entry name" value="GTP_Pyrophosphokinase"/>
</dbReference>
<evidence type="ECO:0000259" key="1">
    <source>
        <dbReference type="SMART" id="SM00954"/>
    </source>
</evidence>
<dbReference type="Proteomes" id="UP000013525">
    <property type="component" value="Unassembled WGS sequence"/>
</dbReference>
<feature type="domain" description="RelA/SpoT" evidence="1">
    <location>
        <begin position="63"/>
        <end position="186"/>
    </location>
</feature>
<dbReference type="PATRIC" id="fig|1273125.3.peg.4174"/>
<keyword evidence="3" id="KW-1185">Reference proteome</keyword>
<evidence type="ECO:0000313" key="2">
    <source>
        <dbReference type="EMBL" id="EOM74257.1"/>
    </source>
</evidence>
<dbReference type="PANTHER" id="PTHR47837">
    <property type="entry name" value="GTP PYROPHOSPHOKINASE YJBM"/>
    <property type="match status" value="1"/>
</dbReference>
<comment type="caution">
    <text evidence="2">The sequence shown here is derived from an EMBL/GenBank/DDBJ whole genome shotgun (WGS) entry which is preliminary data.</text>
</comment>